<comment type="similarity">
    <text evidence="1">Belongs to the AccD/PCCB family.</text>
</comment>
<evidence type="ECO:0000313" key="4">
    <source>
        <dbReference type="EMBL" id="GAA4803765.1"/>
    </source>
</evidence>
<dbReference type="SUPFAM" id="SSF52096">
    <property type="entry name" value="ClpP/crotonase"/>
    <property type="match status" value="2"/>
</dbReference>
<dbReference type="InterPro" id="IPR034733">
    <property type="entry name" value="AcCoA_carboxyl_beta"/>
</dbReference>
<accession>A0ABP9C1T2</accession>
<dbReference type="PROSITE" id="PS50980">
    <property type="entry name" value="COA_CT_NTER"/>
    <property type="match status" value="1"/>
</dbReference>
<organism evidence="4 5">
    <name type="scientific">Tomitella cavernea</name>
    <dbReference type="NCBI Taxonomy" id="1387982"/>
    <lineage>
        <taxon>Bacteria</taxon>
        <taxon>Bacillati</taxon>
        <taxon>Actinomycetota</taxon>
        <taxon>Actinomycetes</taxon>
        <taxon>Mycobacteriales</taxon>
        <taxon>Tomitella</taxon>
    </lineage>
</organism>
<gene>
    <name evidence="4" type="ORF">GCM10023353_02620</name>
</gene>
<dbReference type="EMBL" id="BAABKQ010000001">
    <property type="protein sequence ID" value="GAA4803765.1"/>
    <property type="molecule type" value="Genomic_DNA"/>
</dbReference>
<dbReference type="GO" id="GO:0016740">
    <property type="term" value="F:transferase activity"/>
    <property type="evidence" value="ECO:0007669"/>
    <property type="project" value="UniProtKB-KW"/>
</dbReference>
<dbReference type="Pfam" id="PF01039">
    <property type="entry name" value="Carboxyl_trans"/>
    <property type="match status" value="1"/>
</dbReference>
<keyword evidence="4" id="KW-0808">Transferase</keyword>
<feature type="domain" description="CoA carboxyltransferase C-terminal" evidence="3">
    <location>
        <begin position="234"/>
        <end position="462"/>
    </location>
</feature>
<evidence type="ECO:0000313" key="5">
    <source>
        <dbReference type="Proteomes" id="UP001500839"/>
    </source>
</evidence>
<keyword evidence="5" id="KW-1185">Reference proteome</keyword>
<dbReference type="Proteomes" id="UP001500839">
    <property type="component" value="Unassembled WGS sequence"/>
</dbReference>
<dbReference type="InterPro" id="IPR011762">
    <property type="entry name" value="COA_CT_N"/>
</dbReference>
<evidence type="ECO:0000259" key="3">
    <source>
        <dbReference type="PROSITE" id="PS50989"/>
    </source>
</evidence>
<dbReference type="Gene3D" id="3.90.226.10">
    <property type="entry name" value="2-enoyl-CoA Hydratase, Chain A, domain 1"/>
    <property type="match status" value="2"/>
</dbReference>
<name>A0ABP9C1T2_9ACTN</name>
<proteinExistence type="inferred from homology"/>
<protein>
    <submittedName>
        <fullName evidence="4">Carboxyl transferase domain-containing protein</fullName>
    </submittedName>
</protein>
<dbReference type="PROSITE" id="PS50989">
    <property type="entry name" value="COA_CT_CTER"/>
    <property type="match status" value="1"/>
</dbReference>
<sequence>MGGEEKLRRHRTAGRVDARERVARLLDPGTFTELGLLAGAPDTPADAFVAGSGLIDGRPVFVGAEDFSVAGGSIGTAAATKRSRVAALAGQERAPLVLMLEGAGHRATNMLEPQRPAPNDLQVLADIAGRVPIVAIVTGPSAGHGALAAPLADFVVMVDGLASLFTAGPPLVRAATGEQVTKEELGGPQVHAVVSGVAHNVAADVDGALRLARRYLSYLPSCAGDPPPRADTGDGERTLDALLDLIPPDPRRPYDMTAVLGELFDAGSLLEVQPGHGPSLIIALARLGGRPVAVLANQPAVLAGAIDAAAAGKAARFVEMTAGFGLPLVQLADNPGVLSGSASERAGILRESARMFVAQHRATVPKLHVTVRKAFGFGSSVMGQNAFGGQTVSLAFPGAMLGGIPAAVGGATSGADDDTRRALVEHEASGPWQLARTATYDDVIDPRELRNRLLAALRTARP</sequence>
<feature type="domain" description="CoA carboxyltransferase N-terminal" evidence="2">
    <location>
        <begin position="1"/>
        <end position="231"/>
    </location>
</feature>
<dbReference type="InterPro" id="IPR029045">
    <property type="entry name" value="ClpP/crotonase-like_dom_sf"/>
</dbReference>
<evidence type="ECO:0000256" key="1">
    <source>
        <dbReference type="ARBA" id="ARBA00006102"/>
    </source>
</evidence>
<dbReference type="PANTHER" id="PTHR43842">
    <property type="entry name" value="PROPIONYL-COA CARBOXYLASE BETA CHAIN"/>
    <property type="match status" value="1"/>
</dbReference>
<dbReference type="InterPro" id="IPR051047">
    <property type="entry name" value="AccD/PCCB"/>
</dbReference>
<evidence type="ECO:0000259" key="2">
    <source>
        <dbReference type="PROSITE" id="PS50980"/>
    </source>
</evidence>
<comment type="caution">
    <text evidence="4">The sequence shown here is derived from an EMBL/GenBank/DDBJ whole genome shotgun (WGS) entry which is preliminary data.</text>
</comment>
<dbReference type="InterPro" id="IPR011763">
    <property type="entry name" value="COA_CT_C"/>
</dbReference>
<dbReference type="PANTHER" id="PTHR43842:SF2">
    <property type="entry name" value="PROPIONYL-COA CARBOXYLASE BETA CHAIN, MITOCHONDRIAL"/>
    <property type="match status" value="1"/>
</dbReference>
<reference evidence="5" key="1">
    <citation type="journal article" date="2019" name="Int. J. Syst. Evol. Microbiol.">
        <title>The Global Catalogue of Microorganisms (GCM) 10K type strain sequencing project: providing services to taxonomists for standard genome sequencing and annotation.</title>
        <authorList>
            <consortium name="The Broad Institute Genomics Platform"/>
            <consortium name="The Broad Institute Genome Sequencing Center for Infectious Disease"/>
            <person name="Wu L."/>
            <person name="Ma J."/>
        </authorList>
    </citation>
    <scope>NUCLEOTIDE SEQUENCE [LARGE SCALE GENOMIC DNA]</scope>
    <source>
        <strain evidence="5">JCM 18542</strain>
    </source>
</reference>